<protein>
    <recommendedName>
        <fullName evidence="3">Ig-like domain repeat protein</fullName>
    </recommendedName>
</protein>
<comment type="caution">
    <text evidence="1">The sequence shown here is derived from an EMBL/GenBank/DDBJ whole genome shotgun (WGS) entry which is preliminary data.</text>
</comment>
<accession>A0A917M282</accession>
<sequence>MMTMQQQTKLRPASKGKGYKLAALAGVIALLLTLVSPAAHISAQAAKTTLDLSKGSIKIGNGTVTGKTTAGAAAAYNQNGYVITSSSSAETANTITISGGTNVIELKNVKISTGYNGVAPISIENTGTIVDLQLIGTSIVTSGNPKKAAFGVAEGTELTIGTVDGSDNHTLIANGYGGYAAAIGGNEGTASGVITIDEGTVIAKFARSGNYGAAIGGGQGGAGGTIVINGGAVTAESYGGYAAAIGGGNSTAGYSGKATEVTINGGTVTTKIPNAAPYDSIGYGKVGSGYTSAVQASTSVVINGGSIVNRNDSSNITALLYKRQPVNDDGQPLYAAGIKLEDAPANGTAVDVAYEGGNVRTNTLNGGYVYLFLLAGAHDVAITRADTGATYYGTVTAAEGAASGSYIAATASRTIKSIPVLAVQNADIEDTDLNEGKASVLSVSNYNEVVNTGGYALQAGTDYVVQWYKGATLVSGDSEDGSKLTVTPQTGDVYKAKFVAISGGKVIGSSSFSAAKTSLGAKDGGISVPSVPAKLSVTSEAEFTKQPDPTAGAITYTVRLTSDDGLDTPIEGATVRFYEDGSKNFYTRVTGTGEKAGSISFTFSALLPGEHSIRIAYEGGKANGISYQGASYSKSFAVVKPDKPSGFTTIAAKTGTKNGKIFGADESQEYIKWIPQIGNNQQIYPVTGNVIDNLEPSLYSIRYKASYDGDVYTLASDYRYLVWVQTAQWTVTPVASDSVVWETGAVDVIAGGSAQFYVHAQEGYTIQAGDIQVKYANYSYDSQTGLLSLDTITSDIRIAINATRIE</sequence>
<dbReference type="EMBL" id="BMHY01000005">
    <property type="protein sequence ID" value="GGG72515.1"/>
    <property type="molecule type" value="Genomic_DNA"/>
</dbReference>
<dbReference type="Proteomes" id="UP000600247">
    <property type="component" value="Unassembled WGS sequence"/>
</dbReference>
<reference evidence="1 2" key="1">
    <citation type="journal article" date="2014" name="Int. J. Syst. Evol. Microbiol.">
        <title>Complete genome sequence of Corynebacterium casei LMG S-19264T (=DSM 44701T), isolated from a smear-ripened cheese.</title>
        <authorList>
            <consortium name="US DOE Joint Genome Institute (JGI-PGF)"/>
            <person name="Walter F."/>
            <person name="Albersmeier A."/>
            <person name="Kalinowski J."/>
            <person name="Ruckert C."/>
        </authorList>
    </citation>
    <scope>NUCLEOTIDE SEQUENCE [LARGE SCALE GENOMIC DNA]</scope>
    <source>
        <strain evidence="1 2">CGMCC 1.15286</strain>
    </source>
</reference>
<evidence type="ECO:0008006" key="3">
    <source>
        <dbReference type="Google" id="ProtNLM"/>
    </source>
</evidence>
<gene>
    <name evidence="1" type="ORF">GCM10010918_30400</name>
</gene>
<evidence type="ECO:0000313" key="1">
    <source>
        <dbReference type="EMBL" id="GGG72515.1"/>
    </source>
</evidence>
<keyword evidence="2" id="KW-1185">Reference proteome</keyword>
<organism evidence="1 2">
    <name type="scientific">Paenibacillus radicis</name>
    <name type="common">ex Gao et al. 2016</name>
    <dbReference type="NCBI Taxonomy" id="1737354"/>
    <lineage>
        <taxon>Bacteria</taxon>
        <taxon>Bacillati</taxon>
        <taxon>Bacillota</taxon>
        <taxon>Bacilli</taxon>
        <taxon>Bacillales</taxon>
        <taxon>Paenibacillaceae</taxon>
        <taxon>Paenibacillus</taxon>
    </lineage>
</organism>
<evidence type="ECO:0000313" key="2">
    <source>
        <dbReference type="Proteomes" id="UP000600247"/>
    </source>
</evidence>
<name>A0A917M282_9BACL</name>
<dbReference type="AlphaFoldDB" id="A0A917M282"/>
<proteinExistence type="predicted"/>